<dbReference type="PIRSF" id="PIRSF006232">
    <property type="entry name" value="Pirin"/>
    <property type="match status" value="1"/>
</dbReference>
<evidence type="ECO:0000313" key="6">
    <source>
        <dbReference type="Proteomes" id="UP001230220"/>
    </source>
</evidence>
<dbReference type="RefSeq" id="WP_307408722.1">
    <property type="nucleotide sequence ID" value="NZ_JAUSUR010000004.1"/>
</dbReference>
<evidence type="ECO:0000259" key="3">
    <source>
        <dbReference type="Pfam" id="PF02678"/>
    </source>
</evidence>
<dbReference type="Pfam" id="PF02678">
    <property type="entry name" value="Pirin"/>
    <property type="match status" value="1"/>
</dbReference>
<evidence type="ECO:0000256" key="2">
    <source>
        <dbReference type="RuleBase" id="RU003457"/>
    </source>
</evidence>
<dbReference type="InterPro" id="IPR014710">
    <property type="entry name" value="RmlC-like_jellyroll"/>
</dbReference>
<evidence type="ECO:0000256" key="1">
    <source>
        <dbReference type="ARBA" id="ARBA00008416"/>
    </source>
</evidence>
<comment type="similarity">
    <text evidence="1 2">Belongs to the pirin family.</text>
</comment>
<dbReference type="CDD" id="cd02909">
    <property type="entry name" value="cupin_pirin_N"/>
    <property type="match status" value="1"/>
</dbReference>
<proteinExistence type="inferred from homology"/>
<protein>
    <submittedName>
        <fullName evidence="5">Redox-sensitive bicupin YhaK (Pirin superfamily)</fullName>
    </submittedName>
</protein>
<dbReference type="Pfam" id="PF05726">
    <property type="entry name" value="Pirin_C"/>
    <property type="match status" value="1"/>
</dbReference>
<sequence>MSKRKIRKLVQGKRAIDGAGVHLVRVLGYYDVRDFDPFLMLDSFDSKNSADYIKGFPMHPHRGIETFTYLIKGEIEHQDSLGNKGTIHGGESQWMSAGSGILHQEMPQPSEHLLGLQLWINLPKSDKMSNPTYMDITDKDIATVEEDGAVVHVVSGKYKDYHGVEPKHVDAYIYDIELSAGKSITLDTRKEDNVFIFTIVNGVVVDGDAIPEKTAVLFGEGESIEVTAKEDARFLFFAGKPLQEPIVWGGPIVTNTQEELERAFDELDNGTFIKHNAVEN</sequence>
<evidence type="ECO:0000259" key="4">
    <source>
        <dbReference type="Pfam" id="PF05726"/>
    </source>
</evidence>
<dbReference type="InterPro" id="IPR008778">
    <property type="entry name" value="Pirin_C_dom"/>
</dbReference>
<dbReference type="Proteomes" id="UP001230220">
    <property type="component" value="Unassembled WGS sequence"/>
</dbReference>
<accession>A0ABU0E4C5</accession>
<dbReference type="InterPro" id="IPR011051">
    <property type="entry name" value="RmlC_Cupin_sf"/>
</dbReference>
<keyword evidence="6" id="KW-1185">Reference proteome</keyword>
<dbReference type="PANTHER" id="PTHR13903:SF8">
    <property type="entry name" value="PIRIN"/>
    <property type="match status" value="1"/>
</dbReference>
<reference evidence="5 6" key="1">
    <citation type="submission" date="2023-07" db="EMBL/GenBank/DDBJ databases">
        <title>Genomic Encyclopedia of Type Strains, Phase IV (KMG-IV): sequencing the most valuable type-strain genomes for metagenomic binning, comparative biology and taxonomic classification.</title>
        <authorList>
            <person name="Goeker M."/>
        </authorList>
    </citation>
    <scope>NUCLEOTIDE SEQUENCE [LARGE SCALE GENOMIC DNA]</scope>
    <source>
        <strain evidence="5 6">DSM 16784</strain>
    </source>
</reference>
<name>A0ABU0E4C5_9FIRM</name>
<dbReference type="PANTHER" id="PTHR13903">
    <property type="entry name" value="PIRIN-RELATED"/>
    <property type="match status" value="1"/>
</dbReference>
<dbReference type="Gene3D" id="2.60.120.10">
    <property type="entry name" value="Jelly Rolls"/>
    <property type="match status" value="2"/>
</dbReference>
<gene>
    <name evidence="5" type="ORF">J2S15_002485</name>
</gene>
<dbReference type="EMBL" id="JAUSUR010000004">
    <property type="protein sequence ID" value="MDQ0361735.1"/>
    <property type="molecule type" value="Genomic_DNA"/>
</dbReference>
<organism evidence="5 6">
    <name type="scientific">Breznakia pachnodae</name>
    <dbReference type="NCBI Taxonomy" id="265178"/>
    <lineage>
        <taxon>Bacteria</taxon>
        <taxon>Bacillati</taxon>
        <taxon>Bacillota</taxon>
        <taxon>Erysipelotrichia</taxon>
        <taxon>Erysipelotrichales</taxon>
        <taxon>Erysipelotrichaceae</taxon>
        <taxon>Breznakia</taxon>
    </lineage>
</organism>
<evidence type="ECO:0000313" key="5">
    <source>
        <dbReference type="EMBL" id="MDQ0361735.1"/>
    </source>
</evidence>
<feature type="domain" description="Pirin N-terminal" evidence="3">
    <location>
        <begin position="25"/>
        <end position="120"/>
    </location>
</feature>
<dbReference type="SUPFAM" id="SSF51182">
    <property type="entry name" value="RmlC-like cupins"/>
    <property type="match status" value="1"/>
</dbReference>
<feature type="domain" description="Pirin C-terminal" evidence="4">
    <location>
        <begin position="174"/>
        <end position="272"/>
    </location>
</feature>
<dbReference type="InterPro" id="IPR012093">
    <property type="entry name" value="Pirin"/>
</dbReference>
<dbReference type="CDD" id="cd02247">
    <property type="entry name" value="cupin_pirin_C"/>
    <property type="match status" value="1"/>
</dbReference>
<comment type="caution">
    <text evidence="5">The sequence shown here is derived from an EMBL/GenBank/DDBJ whole genome shotgun (WGS) entry which is preliminary data.</text>
</comment>
<dbReference type="InterPro" id="IPR003829">
    <property type="entry name" value="Pirin_N_dom"/>
</dbReference>